<sequence>MISSTPNVINLTGAPQLANPTPGLFGASGAPGIGNNYAFRTFTSSSQARVAAMTAQKKVIQYAIKHPEHRAISNKILEILMSHW</sequence>
<comment type="caution">
    <text evidence="1">The sequence shown here is derived from an EMBL/GenBank/DDBJ whole genome shotgun (WGS) entry which is preliminary data.</text>
</comment>
<gene>
    <name evidence="1" type="ORF">QWZ18_12460</name>
</gene>
<reference evidence="2" key="1">
    <citation type="journal article" date="2019" name="Int. J. Syst. Evol. Microbiol.">
        <title>The Global Catalogue of Microorganisms (GCM) 10K type strain sequencing project: providing services to taxonomists for standard genome sequencing and annotation.</title>
        <authorList>
            <consortium name="The Broad Institute Genomics Platform"/>
            <consortium name="The Broad Institute Genome Sequencing Center for Infectious Disease"/>
            <person name="Wu L."/>
            <person name="Ma J."/>
        </authorList>
    </citation>
    <scope>NUCLEOTIDE SEQUENCE [LARGE SCALE GENOMIC DNA]</scope>
    <source>
        <strain evidence="2">CECT 7806</strain>
    </source>
</reference>
<keyword evidence="2" id="KW-1185">Reference proteome</keyword>
<organism evidence="1 2">
    <name type="scientific">Methylobacterium longum</name>
    <dbReference type="NCBI Taxonomy" id="767694"/>
    <lineage>
        <taxon>Bacteria</taxon>
        <taxon>Pseudomonadati</taxon>
        <taxon>Pseudomonadota</taxon>
        <taxon>Alphaproteobacteria</taxon>
        <taxon>Hyphomicrobiales</taxon>
        <taxon>Methylobacteriaceae</taxon>
        <taxon>Methylobacterium</taxon>
    </lineage>
</organism>
<protein>
    <submittedName>
        <fullName evidence="1">Uncharacterized protein</fullName>
    </submittedName>
</protein>
<proteinExistence type="predicted"/>
<evidence type="ECO:0000313" key="1">
    <source>
        <dbReference type="EMBL" id="MDN3571429.1"/>
    </source>
</evidence>
<name>A0ABT8ANR7_9HYPH</name>
<accession>A0ABT8ANR7</accession>
<dbReference type="Proteomes" id="UP001244297">
    <property type="component" value="Unassembled WGS sequence"/>
</dbReference>
<evidence type="ECO:0000313" key="2">
    <source>
        <dbReference type="Proteomes" id="UP001244297"/>
    </source>
</evidence>
<dbReference type="EMBL" id="JAUFPT010000033">
    <property type="protein sequence ID" value="MDN3571429.1"/>
    <property type="molecule type" value="Genomic_DNA"/>
</dbReference>